<evidence type="ECO:0000256" key="4">
    <source>
        <dbReference type="ARBA" id="ARBA00022679"/>
    </source>
</evidence>
<feature type="transmembrane region" description="Helical" evidence="8">
    <location>
        <begin position="112"/>
        <end position="131"/>
    </location>
</feature>
<evidence type="ECO:0000259" key="10">
    <source>
        <dbReference type="Pfam" id="PF13231"/>
    </source>
</evidence>
<dbReference type="SUPFAM" id="SSF53335">
    <property type="entry name" value="S-adenosyl-L-methionine-dependent methyltransferases"/>
    <property type="match status" value="1"/>
</dbReference>
<feature type="transmembrane region" description="Helical" evidence="8">
    <location>
        <begin position="86"/>
        <end position="105"/>
    </location>
</feature>
<feature type="transmembrane region" description="Helical" evidence="8">
    <location>
        <begin position="137"/>
        <end position="157"/>
    </location>
</feature>
<keyword evidence="5 8" id="KW-0812">Transmembrane</keyword>
<feature type="transmembrane region" description="Helical" evidence="8">
    <location>
        <begin position="306"/>
        <end position="329"/>
    </location>
</feature>
<dbReference type="InterPro" id="IPR013216">
    <property type="entry name" value="Methyltransf_11"/>
</dbReference>
<dbReference type="InterPro" id="IPR050297">
    <property type="entry name" value="LipidA_mod_glycosyltrf_83"/>
</dbReference>
<evidence type="ECO:0000256" key="3">
    <source>
        <dbReference type="ARBA" id="ARBA00022676"/>
    </source>
</evidence>
<keyword evidence="6 8" id="KW-1133">Transmembrane helix</keyword>
<feature type="transmembrane region" description="Helical" evidence="8">
    <location>
        <begin position="169"/>
        <end position="193"/>
    </location>
</feature>
<keyword evidence="3" id="KW-0328">Glycosyltransferase</keyword>
<keyword evidence="4" id="KW-0808">Transferase</keyword>
<reference evidence="11" key="2">
    <citation type="submission" date="2020-09" db="EMBL/GenBank/DDBJ databases">
        <authorList>
            <person name="Sun Q."/>
            <person name="Ohkuma M."/>
        </authorList>
    </citation>
    <scope>NUCLEOTIDE SEQUENCE</scope>
    <source>
        <strain evidence="11">JCM 17820</strain>
    </source>
</reference>
<evidence type="ECO:0000256" key="8">
    <source>
        <dbReference type="SAM" id="Phobius"/>
    </source>
</evidence>
<feature type="domain" description="Methyltransferase type 11" evidence="9">
    <location>
        <begin position="465"/>
        <end position="552"/>
    </location>
</feature>
<dbReference type="RefSeq" id="WP_188996358.1">
    <property type="nucleotide sequence ID" value="NZ_BMOU01000002.1"/>
</dbReference>
<evidence type="ECO:0000256" key="6">
    <source>
        <dbReference type="ARBA" id="ARBA00022989"/>
    </source>
</evidence>
<comment type="caution">
    <text evidence="11">The sequence shown here is derived from an EMBL/GenBank/DDBJ whole genome shotgun (WGS) entry which is preliminary data.</text>
</comment>
<keyword evidence="7 8" id="KW-0472">Membrane</keyword>
<dbReference type="Pfam" id="PF08241">
    <property type="entry name" value="Methyltransf_11"/>
    <property type="match status" value="1"/>
</dbReference>
<dbReference type="GO" id="GO:0005886">
    <property type="term" value="C:plasma membrane"/>
    <property type="evidence" value="ECO:0007669"/>
    <property type="project" value="UniProtKB-SubCell"/>
</dbReference>
<dbReference type="AlphaFoldDB" id="A0A830GMZ1"/>
<evidence type="ECO:0008006" key="13">
    <source>
        <dbReference type="Google" id="ProtNLM"/>
    </source>
</evidence>
<dbReference type="InterPro" id="IPR029063">
    <property type="entry name" value="SAM-dependent_MTases_sf"/>
</dbReference>
<proteinExistence type="predicted"/>
<feature type="domain" description="Glycosyltransferase RgtA/B/C/D-like" evidence="10">
    <location>
        <begin position="87"/>
        <end position="225"/>
    </location>
</feature>
<name>A0A830GMZ1_9EURY</name>
<accession>A0A830GMZ1</accession>
<evidence type="ECO:0000256" key="7">
    <source>
        <dbReference type="ARBA" id="ARBA00023136"/>
    </source>
</evidence>
<feature type="transmembrane region" description="Helical" evidence="8">
    <location>
        <begin position="272"/>
        <end position="294"/>
    </location>
</feature>
<feature type="transmembrane region" description="Helical" evidence="8">
    <location>
        <begin position="336"/>
        <end position="355"/>
    </location>
</feature>
<organism evidence="11 12">
    <name type="scientific">Haloarcula pellucida</name>
    <dbReference type="NCBI Taxonomy" id="1427151"/>
    <lineage>
        <taxon>Archaea</taxon>
        <taxon>Methanobacteriati</taxon>
        <taxon>Methanobacteriota</taxon>
        <taxon>Stenosarchaea group</taxon>
        <taxon>Halobacteria</taxon>
        <taxon>Halobacteriales</taxon>
        <taxon>Haloarculaceae</taxon>
        <taxon>Haloarcula</taxon>
    </lineage>
</organism>
<dbReference type="EMBL" id="BMOU01000002">
    <property type="protein sequence ID" value="GGN92394.1"/>
    <property type="molecule type" value="Genomic_DNA"/>
</dbReference>
<feature type="transmembrane region" description="Helical" evidence="8">
    <location>
        <begin position="361"/>
        <end position="378"/>
    </location>
</feature>
<evidence type="ECO:0000256" key="5">
    <source>
        <dbReference type="ARBA" id="ARBA00022692"/>
    </source>
</evidence>
<keyword evidence="2" id="KW-1003">Cell membrane</keyword>
<dbReference type="GO" id="GO:0008757">
    <property type="term" value="F:S-adenosylmethionine-dependent methyltransferase activity"/>
    <property type="evidence" value="ECO:0007669"/>
    <property type="project" value="InterPro"/>
</dbReference>
<comment type="subcellular location">
    <subcellularLocation>
        <location evidence="1">Cell membrane</location>
        <topology evidence="1">Multi-pass membrane protein</topology>
    </subcellularLocation>
</comment>
<feature type="transmembrane region" description="Helical" evidence="8">
    <location>
        <begin position="12"/>
        <end position="33"/>
    </location>
</feature>
<reference evidence="11" key="1">
    <citation type="journal article" date="2014" name="Int. J. Syst. Evol. Microbiol.">
        <title>Complete genome sequence of Corynebacterium casei LMG S-19264T (=DSM 44701T), isolated from a smear-ripened cheese.</title>
        <authorList>
            <consortium name="US DOE Joint Genome Institute (JGI-PGF)"/>
            <person name="Walter F."/>
            <person name="Albersmeier A."/>
            <person name="Kalinowski J."/>
            <person name="Ruckert C."/>
        </authorList>
    </citation>
    <scope>NUCLEOTIDE SEQUENCE</scope>
    <source>
        <strain evidence="11">JCM 17820</strain>
    </source>
</reference>
<evidence type="ECO:0000256" key="2">
    <source>
        <dbReference type="ARBA" id="ARBA00022475"/>
    </source>
</evidence>
<evidence type="ECO:0000259" key="9">
    <source>
        <dbReference type="Pfam" id="PF08241"/>
    </source>
</evidence>
<dbReference type="GO" id="GO:0008610">
    <property type="term" value="P:lipid biosynthetic process"/>
    <property type="evidence" value="ECO:0007669"/>
    <property type="project" value="UniProtKB-ARBA"/>
</dbReference>
<evidence type="ECO:0000313" key="12">
    <source>
        <dbReference type="Proteomes" id="UP000605784"/>
    </source>
</evidence>
<dbReference type="Proteomes" id="UP000605784">
    <property type="component" value="Unassembled WGS sequence"/>
</dbReference>
<dbReference type="GO" id="GO:0016763">
    <property type="term" value="F:pentosyltransferase activity"/>
    <property type="evidence" value="ECO:0007669"/>
    <property type="project" value="TreeGrafter"/>
</dbReference>
<dbReference type="Gene3D" id="3.40.50.150">
    <property type="entry name" value="Vaccinia Virus protein VP39"/>
    <property type="match status" value="1"/>
</dbReference>
<protein>
    <recommendedName>
        <fullName evidence="13">Methyltransferase domain-containing protein</fullName>
    </recommendedName>
</protein>
<dbReference type="InterPro" id="IPR038731">
    <property type="entry name" value="RgtA/B/C-like"/>
</dbReference>
<gene>
    <name evidence="11" type="ORF">GCM10009030_16580</name>
</gene>
<evidence type="ECO:0000256" key="1">
    <source>
        <dbReference type="ARBA" id="ARBA00004651"/>
    </source>
</evidence>
<keyword evidence="12" id="KW-1185">Reference proteome</keyword>
<evidence type="ECO:0000313" key="11">
    <source>
        <dbReference type="EMBL" id="GGN92394.1"/>
    </source>
</evidence>
<dbReference type="PANTHER" id="PTHR33908">
    <property type="entry name" value="MANNOSYLTRANSFERASE YKCB-RELATED"/>
    <property type="match status" value="1"/>
</dbReference>
<sequence>MSILNEDGTPVRALVVAVLLSVSALAVRAIYFFRRGRITPPDSGTYLGLCEASKTTPLVLLTGDYGIEYAGFLLPFCGLTNLTGSTLPWVTVQILLGSVTAGLLFLSGRRLFSSRAGIVAGGLWVFVWDAFRWDVALLSDSVFVFAVALSIYALAYYRDEGTLRARAGVFATLAFLTITRPFGGPLLVGWMLWNLLPDDDSRQIRLFGRKIAIGGAVVAIVVMVVVFSTRTAWASDHVLDVYRNGWIFWQGRNQAVVGSYAYTPTPAPTLPAFVVANAAPVAVMGLIKTVTLFYPGPLYVRASPFWFAMHLASLLPAVVFGWVGIVNLVRNRHPSVGVVVTPIAVVTGIVALTFIDAGWRYRAPLLPALFLTAGYGVATNVRLMRCWDWVVRQGIRVLGTPPAPRTSPYRPDEERLHETVRGLSHDDLSEIAVYGYLHPMQAVRELFFARGHLVMALLDDPDRFVDVGCGPGLLLNSESGGIGVDIRPHVGRSYLDAVGDDSPIVAGTVTSIPLQTGSADAVVAMDMLEHISDLAHASDEIARVIDEDGQLLVCGPTENVIYELGRRFGGFSGADHKTTVGDIDDQLQANGWTRVKKRDLRIVFPLFSVFVYERRT</sequence>
<dbReference type="PANTHER" id="PTHR33908:SF11">
    <property type="entry name" value="MEMBRANE PROTEIN"/>
    <property type="match status" value="1"/>
</dbReference>
<feature type="transmembrane region" description="Helical" evidence="8">
    <location>
        <begin position="213"/>
        <end position="233"/>
    </location>
</feature>
<dbReference type="Pfam" id="PF13231">
    <property type="entry name" value="PMT_2"/>
    <property type="match status" value="1"/>
</dbReference>